<comment type="caution">
    <text evidence="2">The sequence shown here is derived from an EMBL/GenBank/DDBJ whole genome shotgun (WGS) entry which is preliminary data.</text>
</comment>
<dbReference type="GO" id="GO:0051301">
    <property type="term" value="P:cell division"/>
    <property type="evidence" value="ECO:0007669"/>
    <property type="project" value="UniProtKB-KW"/>
</dbReference>
<keyword evidence="2" id="KW-0132">Cell division</keyword>
<evidence type="ECO:0000256" key="1">
    <source>
        <dbReference type="SAM" id="Coils"/>
    </source>
</evidence>
<dbReference type="OrthoDB" id="7477527at2759"/>
<dbReference type="PANTHER" id="PTHR34239:SF2">
    <property type="entry name" value="TRANSPOSABLE ELEMENT P TRANSPOSASE_THAP9 CONSERVED DOMAIN-CONTAINING PROTEIN"/>
    <property type="match status" value="1"/>
</dbReference>
<sequence length="388" mass="42906">MADKEETNLADLLAKLSEQQQTIENLQRTVAGGPADMNQAVKPSWSLGLSEDEEDDVEKMINGGGKEQHDEVDNEIAILLEDIEKGPDYGAEVLPQIAESFRKTVERPLTKESKEKLKLALKIPSNLKQFVPPKTNSEIWKILPSNARVVDIKSQQTQRALGEALSALSMIASTVVAHKTVIPKEATSSIVKLALDAGNILGDQIQSLNSSRRQEVKKHLNPEYAGICTSEIPHAEWLFGNNSADMRLYLPQDKCDRVVRKCSEAVLRPHMSVRKLAELIGTLISAVPATKYGLLYTKQLEQEKAAALEKSGNWNETLILSEDAILDLNWWISNIPGSFSCLHQPDPDCIITTDASPTGWGAWIEASDIKTYGFWSGASRDFHVPRSL</sequence>
<name>A0A226D3A4_FOLCA</name>
<reference evidence="2 3" key="1">
    <citation type="submission" date="2015-12" db="EMBL/GenBank/DDBJ databases">
        <title>The genome of Folsomia candida.</title>
        <authorList>
            <person name="Faddeeva A."/>
            <person name="Derks M.F."/>
            <person name="Anvar Y."/>
            <person name="Smit S."/>
            <person name="Van Straalen N."/>
            <person name="Roelofs D."/>
        </authorList>
    </citation>
    <scope>NUCLEOTIDE SEQUENCE [LARGE SCALE GENOMIC DNA]</scope>
    <source>
        <strain evidence="2 3">VU population</strain>
        <tissue evidence="2">Whole body</tissue>
    </source>
</reference>
<dbReference type="AlphaFoldDB" id="A0A226D3A4"/>
<keyword evidence="1" id="KW-0175">Coiled coil</keyword>
<organism evidence="2 3">
    <name type="scientific">Folsomia candida</name>
    <name type="common">Springtail</name>
    <dbReference type="NCBI Taxonomy" id="158441"/>
    <lineage>
        <taxon>Eukaryota</taxon>
        <taxon>Metazoa</taxon>
        <taxon>Ecdysozoa</taxon>
        <taxon>Arthropoda</taxon>
        <taxon>Hexapoda</taxon>
        <taxon>Collembola</taxon>
        <taxon>Entomobryomorpha</taxon>
        <taxon>Isotomoidea</taxon>
        <taxon>Isotomidae</taxon>
        <taxon>Proisotominae</taxon>
        <taxon>Folsomia</taxon>
    </lineage>
</organism>
<accession>A0A226D3A4</accession>
<dbReference type="EMBL" id="LNIX01000035">
    <property type="protein sequence ID" value="OXA40052.1"/>
    <property type="molecule type" value="Genomic_DNA"/>
</dbReference>
<evidence type="ECO:0000313" key="3">
    <source>
        <dbReference type="Proteomes" id="UP000198287"/>
    </source>
</evidence>
<gene>
    <name evidence="2" type="ORF">Fcan01_25144</name>
</gene>
<protein>
    <submittedName>
        <fullName evidence="2">Cell division protein FtsZ</fullName>
    </submittedName>
</protein>
<dbReference type="PANTHER" id="PTHR34239">
    <property type="entry name" value="APPLE DOMAIN-CONTAINING PROTEIN"/>
    <property type="match status" value="1"/>
</dbReference>
<keyword evidence="2" id="KW-0131">Cell cycle</keyword>
<keyword evidence="3" id="KW-1185">Reference proteome</keyword>
<proteinExistence type="predicted"/>
<feature type="coiled-coil region" evidence="1">
    <location>
        <begin position="2"/>
        <end position="29"/>
    </location>
</feature>
<evidence type="ECO:0000313" key="2">
    <source>
        <dbReference type="EMBL" id="OXA40052.1"/>
    </source>
</evidence>
<dbReference type="Proteomes" id="UP000198287">
    <property type="component" value="Unassembled WGS sequence"/>
</dbReference>